<feature type="transmembrane region" description="Helical" evidence="2">
    <location>
        <begin position="412"/>
        <end position="439"/>
    </location>
</feature>
<dbReference type="SUPFAM" id="SSF48371">
    <property type="entry name" value="ARM repeat"/>
    <property type="match status" value="1"/>
</dbReference>
<dbReference type="AlphaFoldDB" id="A0A835AUF5"/>
<dbReference type="InterPro" id="IPR016024">
    <property type="entry name" value="ARM-type_fold"/>
</dbReference>
<feature type="transmembrane region" description="Helical" evidence="2">
    <location>
        <begin position="232"/>
        <end position="253"/>
    </location>
</feature>
<feature type="transmembrane region" description="Helical" evidence="2">
    <location>
        <begin position="299"/>
        <end position="324"/>
    </location>
</feature>
<evidence type="ECO:0008006" key="5">
    <source>
        <dbReference type="Google" id="ProtNLM"/>
    </source>
</evidence>
<keyword evidence="2" id="KW-0472">Membrane</keyword>
<keyword evidence="2" id="KW-0812">Transmembrane</keyword>
<protein>
    <recommendedName>
        <fullName evidence="5">ARM repeat superfamily protein</fullName>
    </recommendedName>
</protein>
<accession>A0A835AUF5</accession>
<evidence type="ECO:0000256" key="1">
    <source>
        <dbReference type="SAM" id="MobiDB-lite"/>
    </source>
</evidence>
<feature type="transmembrane region" description="Helical" evidence="2">
    <location>
        <begin position="126"/>
        <end position="144"/>
    </location>
</feature>
<dbReference type="OrthoDB" id="692826at2759"/>
<dbReference type="PANTHER" id="PTHR33115:SF43">
    <property type="entry name" value="BLE2 PROTEIN"/>
    <property type="match status" value="1"/>
</dbReference>
<keyword evidence="4" id="KW-1185">Reference proteome</keyword>
<sequence>MPFAAAAHPERSVLRGRRRRKSAASKQERRLNGFVRFVAFGEWTGNAFGTLAFLWATVVLLGGYCKDLNHVDFWCATAIIFIEAFRMFSRNYRLDDQSLFRTTRAIRAISSPFARMLVRPQEWNELAAIMGLSIYLICFFLPQLLEALDIYLNVLSILMAAFIVCMGKLQFPGAMKLMSRPRRYRRLLLWAVLVALLILAALLIRVLVNQKSAQPLDGLGKVLFGDDPDDEVVLNCALQLAAILELVVAVLLLNFRPPSIANLTDTPCGRILLCLSKVILVMNWLDQFVFFYTPITPSIGSYIVIMAQYINFLCLPFATMVVSLGSLEIPANSPSSQLIDITLHIFFFGQLVSSLVMIGLNLVATVTMLVALLISNLQIPAGAVTRIVISSLCLGSVPLLPKYKDDKLARSIVAFYVLTLCQGTLNIVACVSDLFSFFLCRSLARQSGLRGKRGARAVDLYYHNAYLKCMETGILATAKEISLASFAIESLSSSSHKAQLAGVLILDSLLQEREELISRIACSSKAVSALIAMLGRTEVQDRDIRLFAARVTAKLAGNLKVAATPGMLKLVSSLLDSEDQLATGLSSAKDAGDSNSSGSARIKPRRHDSYVSQQWRRMKERWAVPAELPLTYQDSFPVLGMLVLENLTSDHDNCAEIGRATDLISKITGFMSYNSDNGALQKAVVYSSLSLVRRLSITGGKVGVLLRQELWDDPFLLDNLTGILEDNRSSIKVWEPAMDIIAKLALTEYGRKEIGSNKVIVCKLIHAFLGRYGPTNMHYSQPLRLAAGEALANLAIENSANCSVILKVAGYQLIKDLKDMLWHDKYRYVAASLLQNLCTHSRDKMYSLGANEHLPYALPVVMEKIMDVEGKQMETLIGLASQICSIVPEFAVQSLESHLNVSTFVQKMVTALHANKKPRPEHPRMRRVIVELTISIIELHPHYAAIFREGGMMEALSKIESIPSKVERYRVFLGNTGVVLESGLPLPIIVARAKRLFDFATPRDHPLSLPTN</sequence>
<name>A0A835AUF5_9POAL</name>
<keyword evidence="2" id="KW-1133">Transmembrane helix</keyword>
<feature type="transmembrane region" description="Helical" evidence="2">
    <location>
        <begin position="187"/>
        <end position="208"/>
    </location>
</feature>
<dbReference type="Proteomes" id="UP000636709">
    <property type="component" value="Unassembled WGS sequence"/>
</dbReference>
<reference evidence="3" key="1">
    <citation type="submission" date="2020-07" db="EMBL/GenBank/DDBJ databases">
        <title>Genome sequence and genetic diversity analysis of an under-domesticated orphan crop, white fonio (Digitaria exilis).</title>
        <authorList>
            <person name="Bennetzen J.L."/>
            <person name="Chen S."/>
            <person name="Ma X."/>
            <person name="Wang X."/>
            <person name="Yssel A.E.J."/>
            <person name="Chaluvadi S.R."/>
            <person name="Johnson M."/>
            <person name="Gangashetty P."/>
            <person name="Hamidou F."/>
            <person name="Sanogo M.D."/>
            <person name="Zwaenepoel A."/>
            <person name="Wallace J."/>
            <person name="Van De Peer Y."/>
            <person name="Van Deynze A."/>
        </authorList>
    </citation>
    <scope>NUCLEOTIDE SEQUENCE</scope>
    <source>
        <tissue evidence="3">Leaves</tissue>
    </source>
</reference>
<feature type="transmembrane region" description="Helical" evidence="2">
    <location>
        <begin position="150"/>
        <end position="167"/>
    </location>
</feature>
<evidence type="ECO:0000313" key="4">
    <source>
        <dbReference type="Proteomes" id="UP000636709"/>
    </source>
</evidence>
<gene>
    <name evidence="3" type="ORF">HU200_047512</name>
</gene>
<dbReference type="Gene3D" id="1.25.10.10">
    <property type="entry name" value="Leucine-rich Repeat Variant"/>
    <property type="match status" value="2"/>
</dbReference>
<evidence type="ECO:0000256" key="2">
    <source>
        <dbReference type="SAM" id="Phobius"/>
    </source>
</evidence>
<feature type="region of interest" description="Disordered" evidence="1">
    <location>
        <begin position="585"/>
        <end position="608"/>
    </location>
</feature>
<feature type="transmembrane region" description="Helical" evidence="2">
    <location>
        <begin position="345"/>
        <end position="373"/>
    </location>
</feature>
<organism evidence="3 4">
    <name type="scientific">Digitaria exilis</name>
    <dbReference type="NCBI Taxonomy" id="1010633"/>
    <lineage>
        <taxon>Eukaryota</taxon>
        <taxon>Viridiplantae</taxon>
        <taxon>Streptophyta</taxon>
        <taxon>Embryophyta</taxon>
        <taxon>Tracheophyta</taxon>
        <taxon>Spermatophyta</taxon>
        <taxon>Magnoliopsida</taxon>
        <taxon>Liliopsida</taxon>
        <taxon>Poales</taxon>
        <taxon>Poaceae</taxon>
        <taxon>PACMAD clade</taxon>
        <taxon>Panicoideae</taxon>
        <taxon>Panicodae</taxon>
        <taxon>Paniceae</taxon>
        <taxon>Anthephorinae</taxon>
        <taxon>Digitaria</taxon>
    </lineage>
</organism>
<evidence type="ECO:0000313" key="3">
    <source>
        <dbReference type="EMBL" id="KAF8676009.1"/>
    </source>
</evidence>
<feature type="transmembrane region" description="Helical" evidence="2">
    <location>
        <begin position="34"/>
        <end position="59"/>
    </location>
</feature>
<dbReference type="PANTHER" id="PTHR33115">
    <property type="entry name" value="ARM REPEAT SUPERFAMILY PROTEIN"/>
    <property type="match status" value="1"/>
</dbReference>
<dbReference type="EMBL" id="JACEFO010002177">
    <property type="protein sequence ID" value="KAF8676009.1"/>
    <property type="molecule type" value="Genomic_DNA"/>
</dbReference>
<dbReference type="InterPro" id="IPR011989">
    <property type="entry name" value="ARM-like"/>
</dbReference>
<comment type="caution">
    <text evidence="3">The sequence shown here is derived from an EMBL/GenBank/DDBJ whole genome shotgun (WGS) entry which is preliminary data.</text>
</comment>
<proteinExistence type="predicted"/>